<dbReference type="PANTHER" id="PTHR30108:SF7">
    <property type="entry name" value="3-POLYPRENYL-4-HYDROXYBENZOATE DECARBOXYLASE"/>
    <property type="match status" value="1"/>
</dbReference>
<accession>A0ABS8U083</accession>
<dbReference type="RefSeq" id="WP_232177165.1">
    <property type="nucleotide sequence ID" value="NZ_JAJPWV010000002.1"/>
</dbReference>
<proteinExistence type="predicted"/>
<evidence type="ECO:0000313" key="5">
    <source>
        <dbReference type="Proteomes" id="UP001199919"/>
    </source>
</evidence>
<dbReference type="SUPFAM" id="SSF143968">
    <property type="entry name" value="UbiD C-terminal domain-like"/>
    <property type="match status" value="2"/>
</dbReference>
<evidence type="ECO:0000259" key="2">
    <source>
        <dbReference type="Pfam" id="PF20695"/>
    </source>
</evidence>
<dbReference type="EMBL" id="JAJPWV010000002">
    <property type="protein sequence ID" value="MCD8740518.1"/>
    <property type="molecule type" value="Genomic_DNA"/>
</dbReference>
<comment type="caution">
    <text evidence="4">The sequence shown here is derived from an EMBL/GenBank/DDBJ whole genome shotgun (WGS) entry which is preliminary data.</text>
</comment>
<keyword evidence="5" id="KW-1185">Reference proteome</keyword>
<evidence type="ECO:0000313" key="4">
    <source>
        <dbReference type="EMBL" id="MCD8740518.1"/>
    </source>
</evidence>
<evidence type="ECO:0000259" key="3">
    <source>
        <dbReference type="Pfam" id="PF20696"/>
    </source>
</evidence>
<dbReference type="InterPro" id="IPR049383">
    <property type="entry name" value="UbiD-like_N"/>
</dbReference>
<dbReference type="InterPro" id="IPR002830">
    <property type="entry name" value="UbiD"/>
</dbReference>
<dbReference type="Pfam" id="PF20696">
    <property type="entry name" value="UbiD_C"/>
    <property type="match status" value="1"/>
</dbReference>
<sequence length="613" mass="67765">MGYSSLQACVADLERNGHLIRIKEEVDPYLQMAAIHLRVFEHEGPAILFENVKGSKFPAVSNLFGTLERSKFIFKDTLEKVKTLVDIKNDPIKAIKNPFKYANVGLTALSALPMKVGQRSAPVSFGRTQISELPQVVNWPMDGGPFVTMPQVYTEDIEKPGIMNANLGMYRIQLAGNEYVLNNEIGLHYQLHRGIGVHQTKANAKGQPLKVSIFVGGPPSHPVAAVMPLPEGLSEMTFGGALGNRRFRYFYDSEGFCISADADFVITGTVMPHDNKPEGPFGDHLGYYSLTHHFPLMKVHNVYHRKDAIWSFTVVGRPPQEDTSFGALIHEIAGSALPKEIPGLVAVNAVDAAGVHPLLFAIGSERYTPYLNERHPQEILTIANHILGKNQLSLAKYLFIAAKEDDPKLDIHDIGGFLKHVLQRVDLTRDLHFYTKTTIDTLDYSGSRLNSGSKVTITVAGNIKRELWNELPAWFTLPRPFSGFKMAMPGVLAVEVPKNITTSDMPLMLEILEEALGDKELSGLPLIVLCDDAAFTAQNINNLVWVTFTRSNPSHDIYGIGSFTEHKHWGCTGPLIIDARIKPHHAPVLERDPATEKLVDKMGEKGGALYGII</sequence>
<dbReference type="PANTHER" id="PTHR30108">
    <property type="entry name" value="3-OCTAPRENYL-4-HYDROXYBENZOATE CARBOXY-LYASE-RELATED"/>
    <property type="match status" value="1"/>
</dbReference>
<feature type="domain" description="3-octaprenyl-4-hydroxybenzoate carboxy-lyase-like C-terminal" evidence="3">
    <location>
        <begin position="325"/>
        <end position="457"/>
    </location>
</feature>
<dbReference type="SUPFAM" id="SSF50475">
    <property type="entry name" value="FMN-binding split barrel"/>
    <property type="match status" value="1"/>
</dbReference>
<dbReference type="InterPro" id="IPR048304">
    <property type="entry name" value="UbiD_Rift_dom"/>
</dbReference>
<dbReference type="Proteomes" id="UP001199919">
    <property type="component" value="Unassembled WGS sequence"/>
</dbReference>
<feature type="domain" description="3-octaprenyl-4-hydroxybenzoate carboxy-lyase-like N-terminal" evidence="2">
    <location>
        <begin position="11"/>
        <end position="86"/>
    </location>
</feature>
<reference evidence="4 5" key="1">
    <citation type="submission" date="2021-12" db="EMBL/GenBank/DDBJ databases">
        <title>Mucilaginibacter roseus genome.</title>
        <authorList>
            <person name="Ferreira J.R."/>
            <person name="Newman J.D."/>
        </authorList>
    </citation>
    <scope>NUCLEOTIDE SEQUENCE [LARGE SCALE GENOMIC DNA]</scope>
    <source>
        <strain evidence="4 5">LMG 28454</strain>
    </source>
</reference>
<organism evidence="4 5">
    <name type="scientific">Mucilaginibacter roseus</name>
    <dbReference type="NCBI Taxonomy" id="1528868"/>
    <lineage>
        <taxon>Bacteria</taxon>
        <taxon>Pseudomonadati</taxon>
        <taxon>Bacteroidota</taxon>
        <taxon>Sphingobacteriia</taxon>
        <taxon>Sphingobacteriales</taxon>
        <taxon>Sphingobacteriaceae</taxon>
        <taxon>Mucilaginibacter</taxon>
    </lineage>
</organism>
<protein>
    <submittedName>
        <fullName evidence="4">UbiD family decarboxylase</fullName>
    </submittedName>
</protein>
<feature type="domain" description="3-octaprenyl-4-hydroxybenzoate carboxy-lyase-like Rift-related" evidence="1">
    <location>
        <begin position="120"/>
        <end position="318"/>
    </location>
</feature>
<dbReference type="Gene3D" id="3.40.1670.10">
    <property type="entry name" value="UbiD C-terminal domain-like"/>
    <property type="match status" value="1"/>
</dbReference>
<dbReference type="Pfam" id="PF01977">
    <property type="entry name" value="UbiD"/>
    <property type="match status" value="1"/>
</dbReference>
<dbReference type="Pfam" id="PF20695">
    <property type="entry name" value="UbiD_N"/>
    <property type="match status" value="1"/>
</dbReference>
<dbReference type="InterPro" id="IPR049381">
    <property type="entry name" value="UbiD-like_C"/>
</dbReference>
<name>A0ABS8U083_9SPHI</name>
<evidence type="ECO:0000259" key="1">
    <source>
        <dbReference type="Pfam" id="PF01977"/>
    </source>
</evidence>
<gene>
    <name evidence="4" type="ORF">LT679_07880</name>
</gene>